<evidence type="ECO:0000313" key="1">
    <source>
        <dbReference type="EMBL" id="OSC99581.1"/>
    </source>
</evidence>
<keyword evidence="2" id="KW-1185">Reference proteome</keyword>
<dbReference type="Proteomes" id="UP000193067">
    <property type="component" value="Unassembled WGS sequence"/>
</dbReference>
<organism evidence="1 2">
    <name type="scientific">Trametes coccinea (strain BRFM310)</name>
    <name type="common">Pycnoporus coccineus</name>
    <dbReference type="NCBI Taxonomy" id="1353009"/>
    <lineage>
        <taxon>Eukaryota</taxon>
        <taxon>Fungi</taxon>
        <taxon>Dikarya</taxon>
        <taxon>Basidiomycota</taxon>
        <taxon>Agaricomycotina</taxon>
        <taxon>Agaricomycetes</taxon>
        <taxon>Polyporales</taxon>
        <taxon>Polyporaceae</taxon>
        <taxon>Trametes</taxon>
    </lineage>
</organism>
<sequence length="174" mass="19525">MSKSHAYARSTSTSGMRGRASAACARTQLTLVVLRCLAFQAWRPPLNAQAPRKSWESCSSHGPHQTLLGVLHIPLSMGRHRKWRYSGRRFPRYEVLLPRTRGSYDLQQTDPSISLSCLRMMGQGSRQHVSSARSALEFIPTREHWPALLAGCLFDFSHGLSPVRSPYDLLPPVI</sequence>
<reference evidence="1 2" key="1">
    <citation type="journal article" date="2015" name="Biotechnol. Biofuels">
        <title>Enhanced degradation of softwood versus hardwood by the white-rot fungus Pycnoporus coccineus.</title>
        <authorList>
            <person name="Couturier M."/>
            <person name="Navarro D."/>
            <person name="Chevret D."/>
            <person name="Henrissat B."/>
            <person name="Piumi F."/>
            <person name="Ruiz-Duenas F.J."/>
            <person name="Martinez A.T."/>
            <person name="Grigoriev I.V."/>
            <person name="Riley R."/>
            <person name="Lipzen A."/>
            <person name="Berrin J.G."/>
            <person name="Master E.R."/>
            <person name="Rosso M.N."/>
        </authorList>
    </citation>
    <scope>NUCLEOTIDE SEQUENCE [LARGE SCALE GENOMIC DNA]</scope>
    <source>
        <strain evidence="1 2">BRFM310</strain>
    </source>
</reference>
<proteinExistence type="predicted"/>
<protein>
    <submittedName>
        <fullName evidence="1">Uncharacterized protein</fullName>
    </submittedName>
</protein>
<dbReference type="AlphaFoldDB" id="A0A1Y2II43"/>
<accession>A0A1Y2II43</accession>
<gene>
    <name evidence="1" type="ORF">PYCCODRAFT_816499</name>
</gene>
<name>A0A1Y2II43_TRAC3</name>
<evidence type="ECO:0000313" key="2">
    <source>
        <dbReference type="Proteomes" id="UP000193067"/>
    </source>
</evidence>
<dbReference type="EMBL" id="KZ084126">
    <property type="protein sequence ID" value="OSC99581.1"/>
    <property type="molecule type" value="Genomic_DNA"/>
</dbReference>